<dbReference type="Proteomes" id="UP001281761">
    <property type="component" value="Unassembled WGS sequence"/>
</dbReference>
<protein>
    <submittedName>
        <fullName evidence="2">Signal peptide protein</fullName>
    </submittedName>
</protein>
<evidence type="ECO:0000313" key="2">
    <source>
        <dbReference type="EMBL" id="KAK2948371.1"/>
    </source>
</evidence>
<dbReference type="Pfam" id="PF02643">
    <property type="entry name" value="DUF192"/>
    <property type="match status" value="1"/>
</dbReference>
<accession>A0ABQ9XDJ1</accession>
<feature type="signal peptide" evidence="1">
    <location>
        <begin position="1"/>
        <end position="19"/>
    </location>
</feature>
<feature type="chain" id="PRO_5045200112" evidence="1">
    <location>
        <begin position="20"/>
        <end position="165"/>
    </location>
</feature>
<dbReference type="PANTHER" id="PTHR37953">
    <property type="entry name" value="UPF0127 PROTEIN MJ1496"/>
    <property type="match status" value="1"/>
</dbReference>
<evidence type="ECO:0000313" key="3">
    <source>
        <dbReference type="Proteomes" id="UP001281761"/>
    </source>
</evidence>
<name>A0ABQ9XDJ1_9EUKA</name>
<sequence length="165" mass="18260">MISALLCLVAVTAPIGVRYDHPQKLPIEALSIQTADTRLDFEVEVAESYMDRIIGLMWRKHIEDNEGMIFIFPKKDKLSFWMRNTLVSLDVLYIDDDGKIVTIHENSEPLSEVPRGTDTPCRIALELKGGTCAAMGIHIGDYVTSDSLIKLGIGKKPADSASETP</sequence>
<organism evidence="2 3">
    <name type="scientific">Blattamonas nauphoetae</name>
    <dbReference type="NCBI Taxonomy" id="2049346"/>
    <lineage>
        <taxon>Eukaryota</taxon>
        <taxon>Metamonada</taxon>
        <taxon>Preaxostyla</taxon>
        <taxon>Oxymonadida</taxon>
        <taxon>Blattamonas</taxon>
    </lineage>
</organism>
<keyword evidence="3" id="KW-1185">Reference proteome</keyword>
<dbReference type="Gene3D" id="2.60.120.1140">
    <property type="entry name" value="Protein of unknown function DUF192"/>
    <property type="match status" value="1"/>
</dbReference>
<proteinExistence type="predicted"/>
<dbReference type="InterPro" id="IPR038695">
    <property type="entry name" value="Saro_0823-like_sf"/>
</dbReference>
<dbReference type="InterPro" id="IPR003795">
    <property type="entry name" value="DUF192"/>
</dbReference>
<comment type="caution">
    <text evidence="2">The sequence shown here is derived from an EMBL/GenBank/DDBJ whole genome shotgun (WGS) entry which is preliminary data.</text>
</comment>
<dbReference type="PANTHER" id="PTHR37953:SF1">
    <property type="entry name" value="UPF0127 PROTEIN MJ1496"/>
    <property type="match status" value="1"/>
</dbReference>
<reference evidence="2 3" key="1">
    <citation type="journal article" date="2022" name="bioRxiv">
        <title>Genomics of Preaxostyla Flagellates Illuminates Evolutionary Transitions and the Path Towards Mitochondrial Loss.</title>
        <authorList>
            <person name="Novak L.V.F."/>
            <person name="Treitli S.C."/>
            <person name="Pyrih J."/>
            <person name="Halakuc P."/>
            <person name="Pipaliya S.V."/>
            <person name="Vacek V."/>
            <person name="Brzon O."/>
            <person name="Soukal P."/>
            <person name="Eme L."/>
            <person name="Dacks J.B."/>
            <person name="Karnkowska A."/>
            <person name="Elias M."/>
            <person name="Hampl V."/>
        </authorList>
    </citation>
    <scope>NUCLEOTIDE SEQUENCE [LARGE SCALE GENOMIC DNA]</scope>
    <source>
        <strain evidence="2">NAU3</strain>
        <tissue evidence="2">Gut</tissue>
    </source>
</reference>
<dbReference type="EMBL" id="JARBJD010000178">
    <property type="protein sequence ID" value="KAK2948371.1"/>
    <property type="molecule type" value="Genomic_DNA"/>
</dbReference>
<gene>
    <name evidence="2" type="ORF">BLNAU_16717</name>
</gene>
<evidence type="ECO:0000256" key="1">
    <source>
        <dbReference type="SAM" id="SignalP"/>
    </source>
</evidence>
<keyword evidence="1" id="KW-0732">Signal</keyword>